<dbReference type="EMBL" id="AGEG01000002">
    <property type="protein sequence ID" value="EHR38045.1"/>
    <property type="molecule type" value="Genomic_DNA"/>
</dbReference>
<keyword evidence="1" id="KW-0472">Membrane</keyword>
<protein>
    <submittedName>
        <fullName evidence="2">Uncharacterized protein</fullName>
    </submittedName>
</protein>
<dbReference type="AlphaFoldDB" id="H3NGZ0"/>
<evidence type="ECO:0000313" key="2">
    <source>
        <dbReference type="EMBL" id="EHR38045.1"/>
    </source>
</evidence>
<organism evidence="2 3">
    <name type="scientific">Facklamia languida CCUG 37842</name>
    <dbReference type="NCBI Taxonomy" id="883113"/>
    <lineage>
        <taxon>Bacteria</taxon>
        <taxon>Bacillati</taxon>
        <taxon>Bacillota</taxon>
        <taxon>Bacilli</taxon>
        <taxon>Lactobacillales</taxon>
        <taxon>Aerococcaceae</taxon>
        <taxon>Facklamia</taxon>
    </lineage>
</organism>
<sequence>MNYQKKALLNLIVTLVIFASIALFIFKQDGALRAQLIPIKGSQTQTIYSPNKIFYLEGETGAFATMKWGLIHEDQAYPIRSKFSFKKSEFLANPDIQALEKTDPEFVNRLTGPNNYILNEDYGLLYTIPFVDNQPQGSIHFTLLDRASHQIISKELNLQGDLINQRDLQISSVQARIIDQHLYALVNGYSHQDGSADYHIYQLDLSDPEADFKSIHQQSEEESSQFIGNWEIWNDRNIATPAKNASLQAPYVALNIRDQDRDPQQQFKYFDLKEQKWQEASFTLKDKEANVSLLAATQNDLFFLINRETGSDLISYDLHKQKASDPYPFDEAMQDGLPDYSMEVTQLQEDGTCQLLTSNHTIAEMDLKTGQASFLGQYRFKEGYQEYLSLNNY</sequence>
<dbReference type="Proteomes" id="UP000006190">
    <property type="component" value="Unassembled WGS sequence"/>
</dbReference>
<evidence type="ECO:0000313" key="3">
    <source>
        <dbReference type="Proteomes" id="UP000006190"/>
    </source>
</evidence>
<keyword evidence="3" id="KW-1185">Reference proteome</keyword>
<dbReference type="PATRIC" id="fig|883113.3.peg.126"/>
<reference evidence="2 3" key="1">
    <citation type="submission" date="2012-01" db="EMBL/GenBank/DDBJ databases">
        <title>The Genome Sequence of Facklamia languida CCUG 37842.</title>
        <authorList>
            <consortium name="The Broad Institute Genome Sequencing Platform"/>
            <person name="Earl A."/>
            <person name="Ward D."/>
            <person name="Feldgarden M."/>
            <person name="Gevers D."/>
            <person name="Huys G."/>
            <person name="Young S.K."/>
            <person name="Zeng Q."/>
            <person name="Gargeya S."/>
            <person name="Fitzgerald M."/>
            <person name="Haas B."/>
            <person name="Abouelleil A."/>
            <person name="Alvarado L."/>
            <person name="Arachchi H.M."/>
            <person name="Berlin A."/>
            <person name="Chapman S.B."/>
            <person name="Gearin G."/>
            <person name="Goldberg J."/>
            <person name="Griggs A."/>
            <person name="Gujja S."/>
            <person name="Hansen M."/>
            <person name="Heiman D."/>
            <person name="Howarth C."/>
            <person name="Larimer J."/>
            <person name="Lui A."/>
            <person name="MacDonald P.J.P."/>
            <person name="McCowen C."/>
            <person name="Montmayeur A."/>
            <person name="Murphy C."/>
            <person name="Neiman D."/>
            <person name="Pearson M."/>
            <person name="Priest M."/>
            <person name="Roberts A."/>
            <person name="Saif S."/>
            <person name="Shea T."/>
            <person name="Sisk P."/>
            <person name="Stolte C."/>
            <person name="Sykes S."/>
            <person name="Wortman J."/>
            <person name="Nusbaum C."/>
            <person name="Birren B."/>
        </authorList>
    </citation>
    <scope>NUCLEOTIDE SEQUENCE [LARGE SCALE GENOMIC DNA]</scope>
    <source>
        <strain evidence="2 3">CCUG 37842</strain>
    </source>
</reference>
<dbReference type="HOGENOM" id="CLU_701594_0_0_9"/>
<evidence type="ECO:0000256" key="1">
    <source>
        <dbReference type="SAM" id="Phobius"/>
    </source>
</evidence>
<accession>H3NGZ0</accession>
<keyword evidence="1" id="KW-0812">Transmembrane</keyword>
<comment type="caution">
    <text evidence="2">The sequence shown here is derived from an EMBL/GenBank/DDBJ whole genome shotgun (WGS) entry which is preliminary data.</text>
</comment>
<keyword evidence="1" id="KW-1133">Transmembrane helix</keyword>
<name>H3NGZ0_9LACT</name>
<proteinExistence type="predicted"/>
<dbReference type="STRING" id="883113.HMPREF9708_00129"/>
<feature type="transmembrane region" description="Helical" evidence="1">
    <location>
        <begin position="7"/>
        <end position="26"/>
    </location>
</feature>
<dbReference type="RefSeq" id="WP_006307994.1">
    <property type="nucleotide sequence ID" value="NZ_JH601133.1"/>
</dbReference>
<gene>
    <name evidence="2" type="ORF">HMPREF9708_00129</name>
</gene>